<evidence type="ECO:0000313" key="2">
    <source>
        <dbReference type="EMBL" id="KAK4306633.1"/>
    </source>
</evidence>
<dbReference type="AlphaFoldDB" id="A0AAE1U1K0"/>
<sequence>MKASRKSMGQCMERIEQKQEKKRKKQNREKKRTRSTQGPYRLTDSWTRTVEKTSSVRKMKRQNPIGRDTTRTTLYMSGPNRQTEPTQGTAELGQARKPQGTQKERKSGAGNVPRHVWGSSDPHINTSP</sequence>
<comment type="caution">
    <text evidence="2">The sequence shown here is derived from an EMBL/GenBank/DDBJ whole genome shotgun (WGS) entry which is preliminary data.</text>
</comment>
<feature type="compositionally biased region" description="Polar residues" evidence="1">
    <location>
        <begin position="71"/>
        <end position="89"/>
    </location>
</feature>
<evidence type="ECO:0000256" key="1">
    <source>
        <dbReference type="SAM" id="MobiDB-lite"/>
    </source>
</evidence>
<reference evidence="2" key="1">
    <citation type="submission" date="2023-11" db="EMBL/GenBank/DDBJ databases">
        <title>Genome assemblies of two species of porcelain crab, Petrolisthes cinctipes and Petrolisthes manimaculis (Anomura: Porcellanidae).</title>
        <authorList>
            <person name="Angst P."/>
        </authorList>
    </citation>
    <scope>NUCLEOTIDE SEQUENCE</scope>
    <source>
        <strain evidence="2">PB745_02</strain>
        <tissue evidence="2">Gill</tissue>
    </source>
</reference>
<dbReference type="EMBL" id="JAWZYT010002107">
    <property type="protein sequence ID" value="KAK4306633.1"/>
    <property type="molecule type" value="Genomic_DNA"/>
</dbReference>
<organism evidence="2 3">
    <name type="scientific">Petrolisthes manimaculis</name>
    <dbReference type="NCBI Taxonomy" id="1843537"/>
    <lineage>
        <taxon>Eukaryota</taxon>
        <taxon>Metazoa</taxon>
        <taxon>Ecdysozoa</taxon>
        <taxon>Arthropoda</taxon>
        <taxon>Crustacea</taxon>
        <taxon>Multicrustacea</taxon>
        <taxon>Malacostraca</taxon>
        <taxon>Eumalacostraca</taxon>
        <taxon>Eucarida</taxon>
        <taxon>Decapoda</taxon>
        <taxon>Pleocyemata</taxon>
        <taxon>Anomura</taxon>
        <taxon>Galatheoidea</taxon>
        <taxon>Porcellanidae</taxon>
        <taxon>Petrolisthes</taxon>
    </lineage>
</organism>
<gene>
    <name evidence="2" type="ORF">Pmani_021560</name>
</gene>
<evidence type="ECO:0000313" key="3">
    <source>
        <dbReference type="Proteomes" id="UP001292094"/>
    </source>
</evidence>
<accession>A0AAE1U1K0</accession>
<feature type="compositionally biased region" description="Basic residues" evidence="1">
    <location>
        <begin position="20"/>
        <end position="34"/>
    </location>
</feature>
<keyword evidence="3" id="KW-1185">Reference proteome</keyword>
<feature type="region of interest" description="Disordered" evidence="1">
    <location>
        <begin position="1"/>
        <end position="128"/>
    </location>
</feature>
<protein>
    <submittedName>
        <fullName evidence="2">Uncharacterized protein</fullName>
    </submittedName>
</protein>
<name>A0AAE1U1K0_9EUCA</name>
<dbReference type="Proteomes" id="UP001292094">
    <property type="component" value="Unassembled WGS sequence"/>
</dbReference>
<proteinExistence type="predicted"/>